<protein>
    <submittedName>
        <fullName evidence="2">Uncharacterized protein</fullName>
    </submittedName>
</protein>
<feature type="transmembrane region" description="Helical" evidence="1">
    <location>
        <begin position="12"/>
        <end position="30"/>
    </location>
</feature>
<evidence type="ECO:0000313" key="2">
    <source>
        <dbReference type="EMBL" id="SDC59554.1"/>
    </source>
</evidence>
<gene>
    <name evidence="2" type="ORF">SAMN04488112_1118</name>
</gene>
<keyword evidence="3" id="KW-1185">Reference proteome</keyword>
<accession>A0A1G6MWC1</accession>
<dbReference type="AlphaFoldDB" id="A0A1G6MWC1"/>
<sequence length="60" mass="6696">MGLSPLKQEVAAVLLWYAIVDSLFGPPILWSGQTLREMSEVAGNLAPYFLWLVCRDRTGD</sequence>
<keyword evidence="1" id="KW-1133">Transmembrane helix</keyword>
<proteinExistence type="predicted"/>
<evidence type="ECO:0000313" key="3">
    <source>
        <dbReference type="Proteomes" id="UP000199387"/>
    </source>
</evidence>
<dbReference type="RefSeq" id="WP_091570105.1">
    <property type="nucleotide sequence ID" value="NZ_FMZA01000011.1"/>
</dbReference>
<reference evidence="2 3" key="1">
    <citation type="submission" date="2016-10" db="EMBL/GenBank/DDBJ databases">
        <authorList>
            <person name="de Groot N.N."/>
        </authorList>
    </citation>
    <scope>NUCLEOTIDE SEQUENCE [LARGE SCALE GENOMIC DNA]</scope>
    <source>
        <strain evidence="2 3">DSM 45514</strain>
    </source>
</reference>
<keyword evidence="1" id="KW-0472">Membrane</keyword>
<dbReference type="Proteomes" id="UP000199387">
    <property type="component" value="Unassembled WGS sequence"/>
</dbReference>
<organism evidence="2 3">
    <name type="scientific">Melghirimyces thermohalophilus</name>
    <dbReference type="NCBI Taxonomy" id="1236220"/>
    <lineage>
        <taxon>Bacteria</taxon>
        <taxon>Bacillati</taxon>
        <taxon>Bacillota</taxon>
        <taxon>Bacilli</taxon>
        <taxon>Bacillales</taxon>
        <taxon>Thermoactinomycetaceae</taxon>
        <taxon>Melghirimyces</taxon>
    </lineage>
</organism>
<keyword evidence="1" id="KW-0812">Transmembrane</keyword>
<evidence type="ECO:0000256" key="1">
    <source>
        <dbReference type="SAM" id="Phobius"/>
    </source>
</evidence>
<name>A0A1G6MWC1_9BACL</name>
<dbReference type="EMBL" id="FMZA01000011">
    <property type="protein sequence ID" value="SDC59554.1"/>
    <property type="molecule type" value="Genomic_DNA"/>
</dbReference>